<reference evidence="7" key="1">
    <citation type="submission" date="2016-10" db="EMBL/GenBank/DDBJ databases">
        <authorList>
            <person name="Cai Z."/>
        </authorList>
    </citation>
    <scope>NUCLEOTIDE SEQUENCE [LARGE SCALE GENOMIC DNA]</scope>
    <source>
        <strain evidence="7">DSM 25227</strain>
    </source>
</reference>
<dbReference type="InterPro" id="IPR002563">
    <property type="entry name" value="Flavin_Rdtase-like_dom"/>
</dbReference>
<comment type="cofactor">
    <cofactor evidence="1">
        <name>FMN</name>
        <dbReference type="ChEBI" id="CHEBI:58210"/>
    </cofactor>
</comment>
<evidence type="ECO:0000256" key="2">
    <source>
        <dbReference type="ARBA" id="ARBA00022630"/>
    </source>
</evidence>
<dbReference type="SUPFAM" id="SSF50475">
    <property type="entry name" value="FMN-binding split barrel"/>
    <property type="match status" value="1"/>
</dbReference>
<reference evidence="9" key="2">
    <citation type="submission" date="2016-10" db="EMBL/GenBank/DDBJ databases">
        <authorList>
            <person name="Varghese N."/>
            <person name="Submissions S."/>
        </authorList>
    </citation>
    <scope>NUCLEOTIDE SEQUENCE [LARGE SCALE GENOMIC DNA]</scope>
    <source>
        <strain evidence="9">DSM 25227</strain>
    </source>
</reference>
<organism evidence="7 9">
    <name type="scientific">Jannaschia seohaensis</name>
    <dbReference type="NCBI Taxonomy" id="475081"/>
    <lineage>
        <taxon>Bacteria</taxon>
        <taxon>Pseudomonadati</taxon>
        <taxon>Pseudomonadota</taxon>
        <taxon>Alphaproteobacteria</taxon>
        <taxon>Rhodobacterales</taxon>
        <taxon>Roseobacteraceae</taxon>
        <taxon>Jannaschia</taxon>
    </lineage>
</organism>
<evidence type="ECO:0000259" key="5">
    <source>
        <dbReference type="SMART" id="SM00903"/>
    </source>
</evidence>
<reference evidence="6 8" key="3">
    <citation type="submission" date="2018-03" db="EMBL/GenBank/DDBJ databases">
        <title>Genomic Encyclopedia of Archaeal and Bacterial Type Strains, Phase II (KMG-II): from individual species to whole genera.</title>
        <authorList>
            <person name="Goeker M."/>
        </authorList>
    </citation>
    <scope>NUCLEOTIDE SEQUENCE [LARGE SCALE GENOMIC DNA]</scope>
    <source>
        <strain evidence="6 8">DSM 25227</strain>
    </source>
</reference>
<evidence type="ECO:0000313" key="6">
    <source>
        <dbReference type="EMBL" id="PWJ20913.1"/>
    </source>
</evidence>
<dbReference type="RefSeq" id="WP_245947267.1">
    <property type="nucleotide sequence ID" value="NZ_QGDJ01000002.1"/>
</dbReference>
<dbReference type="InterPro" id="IPR012349">
    <property type="entry name" value="Split_barrel_FMN-bd"/>
</dbReference>
<evidence type="ECO:0000313" key="8">
    <source>
        <dbReference type="Proteomes" id="UP000245839"/>
    </source>
</evidence>
<dbReference type="PANTHER" id="PTHR33798">
    <property type="entry name" value="FLAVOPROTEIN OXYGENASE"/>
    <property type="match status" value="1"/>
</dbReference>
<name>A0A2Y9C5H5_9RHOB</name>
<keyword evidence="3" id="KW-0288">FMN</keyword>
<dbReference type="AlphaFoldDB" id="A0A2Y9C5H5"/>
<keyword evidence="2" id="KW-0285">Flavoprotein</keyword>
<evidence type="ECO:0000313" key="7">
    <source>
        <dbReference type="EMBL" id="SSA41323.1"/>
    </source>
</evidence>
<evidence type="ECO:0000256" key="1">
    <source>
        <dbReference type="ARBA" id="ARBA00001917"/>
    </source>
</evidence>
<feature type="domain" description="Flavin reductase like" evidence="5">
    <location>
        <begin position="21"/>
        <end position="177"/>
    </location>
</feature>
<dbReference type="Gene3D" id="2.30.110.10">
    <property type="entry name" value="Electron Transport, Fmn-binding Protein, Chain A"/>
    <property type="match status" value="1"/>
</dbReference>
<sequence length="206" mass="22347">MTVHVDFGDLDPAIRYKLLTALVIPRPVAWITTRGAQGQVNAAPYSFFNVFGQDPPLVVLGLEHRTDGSPKDTTANIARDGEFVVNIATPDLVEEMVATASAYPTERSEPEALGLPLAASSRVAPPRLARAPVALECRRLVALKFSAERDLLVGEVLGIAARDGLIDPETWRVEWAGAYPVARLFGDKYARLEEIAPARIPPVPNQ</sequence>
<gene>
    <name evidence="6" type="ORF">BCF38_102159</name>
    <name evidence="7" type="ORF">SAMN05421539_102159</name>
</gene>
<dbReference type="EMBL" id="QGDJ01000002">
    <property type="protein sequence ID" value="PWJ20913.1"/>
    <property type="molecule type" value="Genomic_DNA"/>
</dbReference>
<evidence type="ECO:0000313" key="9">
    <source>
        <dbReference type="Proteomes" id="UP000251571"/>
    </source>
</evidence>
<dbReference type="Pfam" id="PF01613">
    <property type="entry name" value="Flavin_Reduct"/>
    <property type="match status" value="1"/>
</dbReference>
<dbReference type="GO" id="GO:0010181">
    <property type="term" value="F:FMN binding"/>
    <property type="evidence" value="ECO:0007669"/>
    <property type="project" value="InterPro"/>
</dbReference>
<dbReference type="Proteomes" id="UP000245839">
    <property type="component" value="Unassembled WGS sequence"/>
</dbReference>
<accession>A0A2Y9C5H5</accession>
<protein>
    <submittedName>
        <fullName evidence="6">Flavin reductase (DIM6/NTAB) family NADH-FMN oxidoreductase RutF</fullName>
    </submittedName>
    <submittedName>
        <fullName evidence="7">NADH-FMN oxidoreductase RutF, flavin reductase (DIM6/NTAB) family</fullName>
    </submittedName>
</protein>
<evidence type="ECO:0000256" key="3">
    <source>
        <dbReference type="ARBA" id="ARBA00022643"/>
    </source>
</evidence>
<dbReference type="EMBL" id="UETC01000002">
    <property type="protein sequence ID" value="SSA41323.1"/>
    <property type="molecule type" value="Genomic_DNA"/>
</dbReference>
<dbReference type="Proteomes" id="UP000251571">
    <property type="component" value="Unassembled WGS sequence"/>
</dbReference>
<keyword evidence="8" id="KW-1185">Reference proteome</keyword>
<proteinExistence type="inferred from homology"/>
<comment type="similarity">
    <text evidence="4">Belongs to the flavoredoxin family.</text>
</comment>
<dbReference type="SMART" id="SM00903">
    <property type="entry name" value="Flavin_Reduct"/>
    <property type="match status" value="1"/>
</dbReference>
<dbReference type="PANTHER" id="PTHR33798:SF5">
    <property type="entry name" value="FLAVIN REDUCTASE LIKE DOMAIN-CONTAINING PROTEIN"/>
    <property type="match status" value="1"/>
</dbReference>
<evidence type="ECO:0000256" key="4">
    <source>
        <dbReference type="ARBA" id="ARBA00038054"/>
    </source>
</evidence>
<dbReference type="GO" id="GO:0016646">
    <property type="term" value="F:oxidoreductase activity, acting on the CH-NH group of donors, NAD or NADP as acceptor"/>
    <property type="evidence" value="ECO:0007669"/>
    <property type="project" value="UniProtKB-ARBA"/>
</dbReference>